<dbReference type="InterPro" id="IPR001433">
    <property type="entry name" value="OxRdtase_FAD/NAD-bd"/>
</dbReference>
<dbReference type="Proteomes" id="UP000235965">
    <property type="component" value="Unassembled WGS sequence"/>
</dbReference>
<reference evidence="9 10" key="1">
    <citation type="submission" date="2017-12" db="EMBL/GenBank/DDBJ databases">
        <title>Hemimetabolous genomes reveal molecular basis of termite eusociality.</title>
        <authorList>
            <person name="Harrison M.C."/>
            <person name="Jongepier E."/>
            <person name="Robertson H.M."/>
            <person name="Arning N."/>
            <person name="Bitard-Feildel T."/>
            <person name="Chao H."/>
            <person name="Childers C.P."/>
            <person name="Dinh H."/>
            <person name="Doddapaneni H."/>
            <person name="Dugan S."/>
            <person name="Gowin J."/>
            <person name="Greiner C."/>
            <person name="Han Y."/>
            <person name="Hu H."/>
            <person name="Hughes D.S.T."/>
            <person name="Huylmans A.-K."/>
            <person name="Kemena C."/>
            <person name="Kremer L.P.M."/>
            <person name="Lee S.L."/>
            <person name="Lopez-Ezquerra A."/>
            <person name="Mallet L."/>
            <person name="Monroy-Kuhn J.M."/>
            <person name="Moser A."/>
            <person name="Murali S.C."/>
            <person name="Muzny D.M."/>
            <person name="Otani S."/>
            <person name="Piulachs M.-D."/>
            <person name="Poelchau M."/>
            <person name="Qu J."/>
            <person name="Schaub F."/>
            <person name="Wada-Katsumata A."/>
            <person name="Worley K.C."/>
            <person name="Xie Q."/>
            <person name="Ylla G."/>
            <person name="Poulsen M."/>
            <person name="Gibbs R.A."/>
            <person name="Schal C."/>
            <person name="Richards S."/>
            <person name="Belles X."/>
            <person name="Korb J."/>
            <person name="Bornberg-Bauer E."/>
        </authorList>
    </citation>
    <scope>NUCLEOTIDE SEQUENCE [LARGE SCALE GENOMIC DNA]</scope>
    <source>
        <tissue evidence="9">Whole body</tissue>
    </source>
</reference>
<evidence type="ECO:0000256" key="2">
    <source>
        <dbReference type="ARBA" id="ARBA00001974"/>
    </source>
</evidence>
<keyword evidence="7" id="KW-0560">Oxidoreductase</keyword>
<evidence type="ECO:0000313" key="10">
    <source>
        <dbReference type="Proteomes" id="UP000235965"/>
    </source>
</evidence>
<evidence type="ECO:0000256" key="7">
    <source>
        <dbReference type="ARBA" id="ARBA00023002"/>
    </source>
</evidence>
<dbReference type="Gene3D" id="2.40.30.10">
    <property type="entry name" value="Translation factors"/>
    <property type="match status" value="2"/>
</dbReference>
<dbReference type="GO" id="GO:0009086">
    <property type="term" value="P:methionine biosynthetic process"/>
    <property type="evidence" value="ECO:0007669"/>
    <property type="project" value="TreeGrafter"/>
</dbReference>
<dbReference type="Pfam" id="PF00667">
    <property type="entry name" value="FAD_binding_1"/>
    <property type="match status" value="1"/>
</dbReference>
<dbReference type="PANTHER" id="PTHR19384">
    <property type="entry name" value="NITRIC OXIDE SYNTHASE-RELATED"/>
    <property type="match status" value="1"/>
</dbReference>
<evidence type="ECO:0000256" key="6">
    <source>
        <dbReference type="ARBA" id="ARBA00022857"/>
    </source>
</evidence>
<dbReference type="PROSITE" id="PS51384">
    <property type="entry name" value="FAD_FR"/>
    <property type="match status" value="1"/>
</dbReference>
<evidence type="ECO:0000259" key="8">
    <source>
        <dbReference type="PROSITE" id="PS51384"/>
    </source>
</evidence>
<dbReference type="EMBL" id="NEVH01018378">
    <property type="protein sequence ID" value="PNF23517.1"/>
    <property type="molecule type" value="Genomic_DNA"/>
</dbReference>
<comment type="cofactor">
    <cofactor evidence="1">
        <name>FMN</name>
        <dbReference type="ChEBI" id="CHEBI:58210"/>
    </cofactor>
</comment>
<evidence type="ECO:0000313" key="9">
    <source>
        <dbReference type="EMBL" id="PNF23517.1"/>
    </source>
</evidence>
<evidence type="ECO:0000256" key="3">
    <source>
        <dbReference type="ARBA" id="ARBA00022630"/>
    </source>
</evidence>
<dbReference type="SUPFAM" id="SSF63380">
    <property type="entry name" value="Riboflavin synthase domain-like"/>
    <property type="match status" value="1"/>
</dbReference>
<dbReference type="AlphaFoldDB" id="A0A2J7Q4K6"/>
<accession>A0A2J7Q4K6</accession>
<dbReference type="InterPro" id="IPR039261">
    <property type="entry name" value="FNR_nucleotide-bd"/>
</dbReference>
<protein>
    <recommendedName>
        <fullName evidence="8">FAD-binding FR-type domain-containing protein</fullName>
    </recommendedName>
</protein>
<dbReference type="InterPro" id="IPR017927">
    <property type="entry name" value="FAD-bd_FR_type"/>
</dbReference>
<keyword evidence="5" id="KW-0274">FAD</keyword>
<comment type="caution">
    <text evidence="9">The sequence shown here is derived from an EMBL/GenBank/DDBJ whole genome shotgun (WGS) entry which is preliminary data.</text>
</comment>
<dbReference type="OrthoDB" id="1856718at2759"/>
<gene>
    <name evidence="9" type="ORF">B7P43_G05593</name>
</gene>
<dbReference type="SUPFAM" id="SSF52343">
    <property type="entry name" value="Ferredoxin reductase-like, C-terminal NADP-linked domain"/>
    <property type="match status" value="1"/>
</dbReference>
<dbReference type="GO" id="GO:0050667">
    <property type="term" value="P:homocysteine metabolic process"/>
    <property type="evidence" value="ECO:0007669"/>
    <property type="project" value="TreeGrafter"/>
</dbReference>
<dbReference type="InterPro" id="IPR023173">
    <property type="entry name" value="NADPH_Cyt_P450_Rdtase_alpha"/>
</dbReference>
<dbReference type="Gene3D" id="1.20.990.10">
    <property type="entry name" value="NADPH-cytochrome p450 Reductase, Chain A, domain 3"/>
    <property type="match status" value="1"/>
</dbReference>
<keyword evidence="6" id="KW-0521">NADP</keyword>
<dbReference type="InterPro" id="IPR003097">
    <property type="entry name" value="CysJ-like_FAD-binding"/>
</dbReference>
<evidence type="ECO:0000256" key="1">
    <source>
        <dbReference type="ARBA" id="ARBA00001917"/>
    </source>
</evidence>
<keyword evidence="10" id="KW-1185">Reference proteome</keyword>
<name>A0A2J7Q4K6_9NEOP</name>
<dbReference type="GO" id="GO:0005829">
    <property type="term" value="C:cytosol"/>
    <property type="evidence" value="ECO:0007669"/>
    <property type="project" value="TreeGrafter"/>
</dbReference>
<comment type="cofactor">
    <cofactor evidence="2">
        <name>FAD</name>
        <dbReference type="ChEBI" id="CHEBI:57692"/>
    </cofactor>
</comment>
<organism evidence="9 10">
    <name type="scientific">Cryptotermes secundus</name>
    <dbReference type="NCBI Taxonomy" id="105785"/>
    <lineage>
        <taxon>Eukaryota</taxon>
        <taxon>Metazoa</taxon>
        <taxon>Ecdysozoa</taxon>
        <taxon>Arthropoda</taxon>
        <taxon>Hexapoda</taxon>
        <taxon>Insecta</taxon>
        <taxon>Pterygota</taxon>
        <taxon>Neoptera</taxon>
        <taxon>Polyneoptera</taxon>
        <taxon>Dictyoptera</taxon>
        <taxon>Blattodea</taxon>
        <taxon>Blattoidea</taxon>
        <taxon>Termitoidae</taxon>
        <taxon>Kalotermitidae</taxon>
        <taxon>Cryptotermitinae</taxon>
        <taxon>Cryptotermes</taxon>
    </lineage>
</organism>
<dbReference type="Pfam" id="PF00175">
    <property type="entry name" value="NAD_binding_1"/>
    <property type="match status" value="1"/>
</dbReference>
<dbReference type="GO" id="GO:0010181">
    <property type="term" value="F:FMN binding"/>
    <property type="evidence" value="ECO:0007669"/>
    <property type="project" value="TreeGrafter"/>
</dbReference>
<dbReference type="PRINTS" id="PR00371">
    <property type="entry name" value="FPNCR"/>
</dbReference>
<keyword evidence="3" id="KW-0285">Flavoprotein</keyword>
<dbReference type="InterPro" id="IPR001709">
    <property type="entry name" value="Flavoprot_Pyr_Nucl_cyt_Rdtase"/>
</dbReference>
<dbReference type="InterPro" id="IPR017938">
    <property type="entry name" value="Riboflavin_synthase-like_b-brl"/>
</dbReference>
<dbReference type="FunFam" id="3.40.50.80:FF:000018">
    <property type="entry name" value="NADPH--cytochrome P450 reductase"/>
    <property type="match status" value="1"/>
</dbReference>
<dbReference type="GO" id="GO:0030586">
    <property type="term" value="F:[methionine synthase] reductase (NADPH) activity"/>
    <property type="evidence" value="ECO:0007669"/>
    <property type="project" value="TreeGrafter"/>
</dbReference>
<dbReference type="PANTHER" id="PTHR19384:SF84">
    <property type="entry name" value="METHIONINE SYNTHASE REDUCTASE"/>
    <property type="match status" value="1"/>
</dbReference>
<proteinExistence type="predicted"/>
<feature type="domain" description="FAD-binding FR-type" evidence="8">
    <location>
        <begin position="44"/>
        <end position="251"/>
    </location>
</feature>
<evidence type="ECO:0000256" key="4">
    <source>
        <dbReference type="ARBA" id="ARBA00022643"/>
    </source>
</evidence>
<sequence>MVDVKLSLPTLPPDFLELCYHPCEKLDVKELEIQNGCAFPFATGSPYLATVLSAQQLTCGEDVKKVVDVCLDIQGSGIDFQPGDTIGVIPENSKDEVEKVMKHLKITERADTIVTVLVKPGTVKKNACVPPHIPVKTTLRHILQTCLDIRAVPKKARPYSVASSPLQKSRGCSELHFVYTLVKFPASKHDGSGARYGACTGWLDSLTRIIQTAASPDDSVTEELRKLSLQDKLTELKVPVYLRKSTGFRLPKDSSVPVILIGPGTGVAPFIGFLQHRQAEWQKSSDLVFGEIWLFYGCRYEDKDFLYRSELNKYIEDGILNRLFLSFSRDKRKEKMPRYVQDNIKLYGREFVNQVFEKNSTVYICGDAKNMGMDILNAIVSVIQNERGIEEQNARLIVSELQNQGRYLQDIWI</sequence>
<dbReference type="GO" id="GO:0050660">
    <property type="term" value="F:flavin adenine dinucleotide binding"/>
    <property type="evidence" value="ECO:0007669"/>
    <property type="project" value="TreeGrafter"/>
</dbReference>
<dbReference type="Gene3D" id="3.40.50.80">
    <property type="entry name" value="Nucleotide-binding domain of ferredoxin-NADP reductase (FNR) module"/>
    <property type="match status" value="1"/>
</dbReference>
<keyword evidence="4" id="KW-0288">FMN</keyword>
<evidence type="ECO:0000256" key="5">
    <source>
        <dbReference type="ARBA" id="ARBA00022827"/>
    </source>
</evidence>